<organism evidence="2 3">
    <name type="scientific">Iodidimonas nitroreducens</name>
    <dbReference type="NCBI Taxonomy" id="1236968"/>
    <lineage>
        <taxon>Bacteria</taxon>
        <taxon>Pseudomonadati</taxon>
        <taxon>Pseudomonadota</taxon>
        <taxon>Alphaproteobacteria</taxon>
        <taxon>Iodidimonadales</taxon>
        <taxon>Iodidimonadaceae</taxon>
        <taxon>Iodidimonas</taxon>
    </lineage>
</organism>
<gene>
    <name evidence="2" type="ORF">JCM17846_18550</name>
</gene>
<dbReference type="Proteomes" id="UP000324996">
    <property type="component" value="Unassembled WGS sequence"/>
</dbReference>
<evidence type="ECO:0000313" key="2">
    <source>
        <dbReference type="EMBL" id="GER04173.1"/>
    </source>
</evidence>
<evidence type="ECO:0000313" key="3">
    <source>
        <dbReference type="Proteomes" id="UP000324996"/>
    </source>
</evidence>
<feature type="region of interest" description="Disordered" evidence="1">
    <location>
        <begin position="42"/>
        <end position="62"/>
    </location>
</feature>
<reference evidence="2 3" key="1">
    <citation type="submission" date="2019-09" db="EMBL/GenBank/DDBJ databases">
        <title>NBRP : Genome information of microbial organism related human and environment.</title>
        <authorList>
            <person name="Hattori M."/>
            <person name="Oshima K."/>
            <person name="Inaba H."/>
            <person name="Suda W."/>
            <person name="Sakamoto M."/>
            <person name="Iino T."/>
            <person name="Kitahara M."/>
            <person name="Oshida Y."/>
            <person name="Iida T."/>
            <person name="Kudo T."/>
            <person name="Itoh T."/>
            <person name="Ohkuma M."/>
        </authorList>
    </citation>
    <scope>NUCLEOTIDE SEQUENCE [LARGE SCALE GENOMIC DNA]</scope>
    <source>
        <strain evidence="2 3">Q-1</strain>
    </source>
</reference>
<dbReference type="EMBL" id="BKCN01000008">
    <property type="protein sequence ID" value="GER04173.1"/>
    <property type="molecule type" value="Genomic_DNA"/>
</dbReference>
<dbReference type="AlphaFoldDB" id="A0A5A7N771"/>
<evidence type="ECO:0000256" key="1">
    <source>
        <dbReference type="SAM" id="MobiDB-lite"/>
    </source>
</evidence>
<sequence>MSFLHPDIRDNGLASVAGLTGLELHILEIAPADRDETIAGSLGEKIGPSVSAPADGTDETSNEDRLITIGPIMDGAVTADGTAAFWALIDDTKLVASNALSAAQTVTAGNVWTLSALTIEALPSVSA</sequence>
<accession>A0A5A7N771</accession>
<protein>
    <submittedName>
        <fullName evidence="2">Uncharacterized protein</fullName>
    </submittedName>
</protein>
<keyword evidence="3" id="KW-1185">Reference proteome</keyword>
<proteinExistence type="predicted"/>
<comment type="caution">
    <text evidence="2">The sequence shown here is derived from an EMBL/GenBank/DDBJ whole genome shotgun (WGS) entry which is preliminary data.</text>
</comment>
<dbReference type="RefSeq" id="WP_042085168.1">
    <property type="nucleotide sequence ID" value="NZ_BKCN01000008.1"/>
</dbReference>
<name>A0A5A7N771_9PROT</name>